<dbReference type="InterPro" id="IPR022791">
    <property type="entry name" value="L-PG_synthase/AglD"/>
</dbReference>
<feature type="transmembrane region" description="Helical" evidence="7">
    <location>
        <begin position="495"/>
        <end position="514"/>
    </location>
</feature>
<dbReference type="RefSeq" id="WP_196153360.1">
    <property type="nucleotide sequence ID" value="NZ_JADMLG010000020.1"/>
</dbReference>
<feature type="transmembrane region" description="Helical" evidence="7">
    <location>
        <begin position="196"/>
        <end position="214"/>
    </location>
</feature>
<evidence type="ECO:0000256" key="2">
    <source>
        <dbReference type="ARBA" id="ARBA00022475"/>
    </source>
</evidence>
<evidence type="ECO:0000256" key="7">
    <source>
        <dbReference type="SAM" id="Phobius"/>
    </source>
</evidence>
<dbReference type="EMBL" id="JADMLG010000020">
    <property type="protein sequence ID" value="MBH0781060.1"/>
    <property type="molecule type" value="Genomic_DNA"/>
</dbReference>
<dbReference type="SUPFAM" id="SSF48317">
    <property type="entry name" value="Acid phosphatase/Vanadium-dependent haloperoxidase"/>
    <property type="match status" value="1"/>
</dbReference>
<evidence type="ECO:0000313" key="9">
    <source>
        <dbReference type="EMBL" id="MBH0781060.1"/>
    </source>
</evidence>
<dbReference type="Gene3D" id="1.10.510.10">
    <property type="entry name" value="Transferase(Phosphotransferase) domain 1"/>
    <property type="match status" value="1"/>
</dbReference>
<keyword evidence="5 7" id="KW-0472">Membrane</keyword>
<dbReference type="GO" id="GO:0005886">
    <property type="term" value="C:plasma membrane"/>
    <property type="evidence" value="ECO:0007669"/>
    <property type="project" value="UniProtKB-SubCell"/>
</dbReference>
<keyword evidence="10" id="KW-1185">Reference proteome</keyword>
<reference evidence="9" key="1">
    <citation type="submission" date="2020-11" db="EMBL/GenBank/DDBJ databases">
        <title>Nocardia NEAU-351.nov., a novel actinomycete isolated from the cow dung.</title>
        <authorList>
            <person name="Zhang X."/>
        </authorList>
    </citation>
    <scope>NUCLEOTIDE SEQUENCE</scope>
    <source>
        <strain evidence="9">NEAU-351</strain>
    </source>
</reference>
<sequence length="799" mass="84134">MSVDVEPNAAVAETPSSKSGGVIMQRHPGDIVRVGLGLGALAVSTAIARHTRVPRLEVDLFHLINDLPAWVMPVLFVIMQLGSFGAIVALSLAAVAARRFRMARDLVAAGTLAYLSALAVKSFVGRARPDMLLTDLNLRTHQGGLGFVSGHAAVAAALAAAAAPWLPRPWRRVAWAAAAAVGLARVFVGAHLVLDIFGGAALGWTIAAALHLLWGAPVRRCEAPALAAALRAAGLHPVEVTPVRLDARGSRPFTVTTENGSHASLFVKVIGYHERNADLLFKLFRHLVFREVEDESPFATPKQQAEHEAFIALLAHRVGVRTPPIISVGIAENGDAWLAEARVPGHDLARSVAEPISDDTLDAVWCQVALLRAARIAHRDLRLANVLLDDRGDPWIIDFGFAETGASQHRLDADVAELLVSTSLRVGARRSVDSALRVLGRDALLGAGPQLQPAALASATRSAARHRHGLIDEVRRAVAEATDTRLSPPEEMMRFRWRTLAWIVATVFATYVLLPQVGQLGRTIAALDDARWQWLLGAAAMSALTYIAAGVAVLGVSPRPLALGRTVAVQLATSFANRLAPYGLGGTAVNERYLERSGVPRATSVAAVAVIAASGVTLHLLQLLGAGIWLGRSREFLDSALPSGWVLLIGFVVAMTVIGIAVALLVHRPDWLAEVRSAAGSMTRVLRSPRSAALLITGQVGANVAYIAALGFSIHAFGGAPSAALLAVVYLGGSALGAASPTPAGLGVVEASLVAGLLVGGVPDGPAVAGVLAYRLVTFWLPAAIGYFAFRSLERRHLL</sequence>
<dbReference type="SMART" id="SM00014">
    <property type="entry name" value="acidPPc"/>
    <property type="match status" value="1"/>
</dbReference>
<comment type="subcellular location">
    <subcellularLocation>
        <location evidence="1">Cell membrane</location>
        <topology evidence="1">Multi-pass membrane protein</topology>
    </subcellularLocation>
</comment>
<dbReference type="InterPro" id="IPR000326">
    <property type="entry name" value="PAP2/HPO"/>
</dbReference>
<dbReference type="InterPro" id="IPR036938">
    <property type="entry name" value="PAP2/HPO_sf"/>
</dbReference>
<dbReference type="SUPFAM" id="SSF56112">
    <property type="entry name" value="Protein kinase-like (PK-like)"/>
    <property type="match status" value="1"/>
</dbReference>
<feature type="transmembrane region" description="Helical" evidence="7">
    <location>
        <begin position="106"/>
        <end position="124"/>
    </location>
</feature>
<dbReference type="Pfam" id="PF01569">
    <property type="entry name" value="PAP2"/>
    <property type="match status" value="1"/>
</dbReference>
<feature type="region of interest" description="Disordered" evidence="6">
    <location>
        <begin position="1"/>
        <end position="21"/>
    </location>
</feature>
<evidence type="ECO:0000259" key="8">
    <source>
        <dbReference type="SMART" id="SM00014"/>
    </source>
</evidence>
<evidence type="ECO:0000256" key="4">
    <source>
        <dbReference type="ARBA" id="ARBA00022989"/>
    </source>
</evidence>
<feature type="transmembrane region" description="Helical" evidence="7">
    <location>
        <begin position="534"/>
        <end position="556"/>
    </location>
</feature>
<feature type="transmembrane region" description="Helical" evidence="7">
    <location>
        <begin position="744"/>
        <end position="762"/>
    </location>
</feature>
<feature type="transmembrane region" description="Helical" evidence="7">
    <location>
        <begin position="768"/>
        <end position="790"/>
    </location>
</feature>
<feature type="transmembrane region" description="Helical" evidence="7">
    <location>
        <begin position="173"/>
        <end position="190"/>
    </location>
</feature>
<accession>A0A931IK02</accession>
<feature type="transmembrane region" description="Helical" evidence="7">
    <location>
        <begin position="144"/>
        <end position="166"/>
    </location>
</feature>
<proteinExistence type="predicted"/>
<evidence type="ECO:0000256" key="1">
    <source>
        <dbReference type="ARBA" id="ARBA00004651"/>
    </source>
</evidence>
<dbReference type="InterPro" id="IPR011009">
    <property type="entry name" value="Kinase-like_dom_sf"/>
</dbReference>
<feature type="transmembrane region" description="Helical" evidence="7">
    <location>
        <begin position="720"/>
        <end position="737"/>
    </location>
</feature>
<keyword evidence="3 7" id="KW-0812">Transmembrane</keyword>
<name>A0A931IK02_9NOCA</name>
<dbReference type="PANTHER" id="PTHR39087:SF2">
    <property type="entry name" value="UPF0104 MEMBRANE PROTEIN MJ1595"/>
    <property type="match status" value="1"/>
</dbReference>
<keyword evidence="4 7" id="KW-1133">Transmembrane helix</keyword>
<dbReference type="Pfam" id="PF03706">
    <property type="entry name" value="LPG_synthase_TM"/>
    <property type="match status" value="1"/>
</dbReference>
<feature type="transmembrane region" description="Helical" evidence="7">
    <location>
        <begin position="70"/>
        <end position="94"/>
    </location>
</feature>
<evidence type="ECO:0000313" key="10">
    <source>
        <dbReference type="Proteomes" id="UP000655751"/>
    </source>
</evidence>
<feature type="transmembrane region" description="Helical" evidence="7">
    <location>
        <begin position="602"/>
        <end position="624"/>
    </location>
</feature>
<dbReference type="Proteomes" id="UP000655751">
    <property type="component" value="Unassembled WGS sequence"/>
</dbReference>
<comment type="caution">
    <text evidence="9">The sequence shown here is derived from an EMBL/GenBank/DDBJ whole genome shotgun (WGS) entry which is preliminary data.</text>
</comment>
<feature type="transmembrane region" description="Helical" evidence="7">
    <location>
        <begin position="644"/>
        <end position="666"/>
    </location>
</feature>
<evidence type="ECO:0000256" key="3">
    <source>
        <dbReference type="ARBA" id="ARBA00022692"/>
    </source>
</evidence>
<evidence type="ECO:0000256" key="5">
    <source>
        <dbReference type="ARBA" id="ARBA00023136"/>
    </source>
</evidence>
<evidence type="ECO:0000256" key="6">
    <source>
        <dbReference type="SAM" id="MobiDB-lite"/>
    </source>
</evidence>
<keyword evidence="2" id="KW-1003">Cell membrane</keyword>
<protein>
    <submittedName>
        <fullName evidence="9">Flippase-like domain-containing protein</fullName>
    </submittedName>
</protein>
<organism evidence="9 10">
    <name type="scientific">Nocardia bovistercoris</name>
    <dbReference type="NCBI Taxonomy" id="2785916"/>
    <lineage>
        <taxon>Bacteria</taxon>
        <taxon>Bacillati</taxon>
        <taxon>Actinomycetota</taxon>
        <taxon>Actinomycetes</taxon>
        <taxon>Mycobacteriales</taxon>
        <taxon>Nocardiaceae</taxon>
        <taxon>Nocardia</taxon>
    </lineage>
</organism>
<dbReference type="PANTHER" id="PTHR39087">
    <property type="entry name" value="UPF0104 MEMBRANE PROTEIN MJ1595"/>
    <property type="match status" value="1"/>
</dbReference>
<gene>
    <name evidence="9" type="ORF">IT779_32785</name>
</gene>
<feature type="domain" description="Phosphatidic acid phosphatase type 2/haloperoxidase" evidence="8">
    <location>
        <begin position="103"/>
        <end position="211"/>
    </location>
</feature>
<dbReference type="AlphaFoldDB" id="A0A931IK02"/>
<feature type="transmembrane region" description="Helical" evidence="7">
    <location>
        <begin position="692"/>
        <end position="714"/>
    </location>
</feature>
<dbReference type="Gene3D" id="1.20.144.10">
    <property type="entry name" value="Phosphatidic acid phosphatase type 2/haloperoxidase"/>
    <property type="match status" value="1"/>
</dbReference>